<feature type="domain" description="ShKT" evidence="4">
    <location>
        <begin position="205"/>
        <end position="238"/>
    </location>
</feature>
<dbReference type="InterPro" id="IPR014044">
    <property type="entry name" value="CAP_dom"/>
</dbReference>
<evidence type="ECO:0000256" key="2">
    <source>
        <dbReference type="ARBA" id="ARBA00023157"/>
    </source>
</evidence>
<dbReference type="SUPFAM" id="SSF55797">
    <property type="entry name" value="PR-1-like"/>
    <property type="match status" value="1"/>
</dbReference>
<dbReference type="GeneTree" id="ENSGT00940000162013"/>
<dbReference type="OMA" id="IWNSSYK"/>
<dbReference type="Gene3D" id="3.40.33.10">
    <property type="entry name" value="CAP"/>
    <property type="match status" value="1"/>
</dbReference>
<reference evidence="5" key="1">
    <citation type="submission" date="2025-08" db="UniProtKB">
        <authorList>
            <consortium name="Ensembl"/>
        </authorList>
    </citation>
    <scope>IDENTIFICATION</scope>
</reference>
<dbReference type="InterPro" id="IPR003582">
    <property type="entry name" value="ShKT_dom"/>
</dbReference>
<evidence type="ECO:0000259" key="4">
    <source>
        <dbReference type="PROSITE" id="PS51670"/>
    </source>
</evidence>
<dbReference type="FunFam" id="1.10.10.740:FF:000001">
    <property type="entry name" value="Cysteine-rich secretory protein 2"/>
    <property type="match status" value="1"/>
</dbReference>
<comment type="caution">
    <text evidence="3">Lacks conserved residue(s) required for the propagation of feature annotation.</text>
</comment>
<dbReference type="PANTHER" id="PTHR10334">
    <property type="entry name" value="CYSTEINE-RICH SECRETORY PROTEIN-RELATED"/>
    <property type="match status" value="1"/>
</dbReference>
<dbReference type="InterPro" id="IPR018244">
    <property type="entry name" value="Allrgn_V5/Tpx1_CS"/>
</dbReference>
<dbReference type="Pfam" id="PF00188">
    <property type="entry name" value="CAP"/>
    <property type="match status" value="1"/>
</dbReference>
<sequence>MHQYINKSELYEKEMLPTFLFFIRIMGLASISDISEAKKKEILDVHNSIRRAVKPPASNMLKMEWSEKASQTAQESARRCEAAISPSELRKIDGMLCGENLLTTTFPSSWTRVIQEWKNKASSFRYGLRPINYDSDAYTQLIWYSSYLMGCALAYCPKNNVPYIYACHYCPVGNIVRKLSKPYKSGPSCGRCPDSCEDKLCTNPCRYVDKITGCKTLKVMAKCDGDFLKKNCQATCNCKTEIV</sequence>
<dbReference type="PROSITE" id="PS51670">
    <property type="entry name" value="SHKT"/>
    <property type="match status" value="1"/>
</dbReference>
<keyword evidence="6" id="KW-1185">Reference proteome</keyword>
<dbReference type="Ensembl" id="ENSSMRT00000008820.1">
    <property type="protein sequence ID" value="ENSSMRP00000007543.1"/>
    <property type="gene ID" value="ENSSMRG00000006050.1"/>
</dbReference>
<comment type="similarity">
    <text evidence="1">Belongs to the CRISP family.</text>
</comment>
<reference evidence="5" key="2">
    <citation type="submission" date="2025-09" db="UniProtKB">
        <authorList>
            <consortium name="Ensembl"/>
        </authorList>
    </citation>
    <scope>IDENTIFICATION</scope>
</reference>
<dbReference type="SUPFAM" id="SSF57546">
    <property type="entry name" value="Crisp domain-like"/>
    <property type="match status" value="1"/>
</dbReference>
<dbReference type="AlphaFoldDB" id="A0A8D0BN19"/>
<dbReference type="PROSITE" id="PS01010">
    <property type="entry name" value="CRISP_2"/>
    <property type="match status" value="1"/>
</dbReference>
<dbReference type="InterPro" id="IPR042076">
    <property type="entry name" value="Crisp-like_dom"/>
</dbReference>
<dbReference type="Gene3D" id="1.10.10.740">
    <property type="entry name" value="Crisp domain"/>
    <property type="match status" value="1"/>
</dbReference>
<organism evidence="5 6">
    <name type="scientific">Salvator merianae</name>
    <name type="common">Argentine black and white tegu</name>
    <name type="synonym">Tupinambis merianae</name>
    <dbReference type="NCBI Taxonomy" id="96440"/>
    <lineage>
        <taxon>Eukaryota</taxon>
        <taxon>Metazoa</taxon>
        <taxon>Chordata</taxon>
        <taxon>Craniata</taxon>
        <taxon>Vertebrata</taxon>
        <taxon>Euteleostomi</taxon>
        <taxon>Lepidosauria</taxon>
        <taxon>Squamata</taxon>
        <taxon>Bifurcata</taxon>
        <taxon>Unidentata</taxon>
        <taxon>Episquamata</taxon>
        <taxon>Laterata</taxon>
        <taxon>Teiioidea</taxon>
        <taxon>Teiidae</taxon>
        <taxon>Salvator</taxon>
    </lineage>
</organism>
<dbReference type="Proteomes" id="UP000694421">
    <property type="component" value="Unplaced"/>
</dbReference>
<evidence type="ECO:0000256" key="1">
    <source>
        <dbReference type="ARBA" id="ARBA00009923"/>
    </source>
</evidence>
<keyword evidence="2 3" id="KW-1015">Disulfide bond</keyword>
<feature type="disulfide bond" evidence="3">
    <location>
        <begin position="223"/>
        <end position="236"/>
    </location>
</feature>
<proteinExistence type="inferred from homology"/>
<feature type="disulfide bond" evidence="3">
    <location>
        <begin position="214"/>
        <end position="232"/>
    </location>
</feature>
<protein>
    <submittedName>
        <fullName evidence="5">Cysteine rich secretory protein 3</fullName>
    </submittedName>
</protein>
<dbReference type="Pfam" id="PF08562">
    <property type="entry name" value="Crisp"/>
    <property type="match status" value="1"/>
</dbReference>
<dbReference type="PRINTS" id="PR00837">
    <property type="entry name" value="V5TPXLIKE"/>
</dbReference>
<dbReference type="SMART" id="SM00198">
    <property type="entry name" value="SCP"/>
    <property type="match status" value="1"/>
</dbReference>
<evidence type="ECO:0000256" key="3">
    <source>
        <dbReference type="PROSITE-ProRule" id="PRU01005"/>
    </source>
</evidence>
<dbReference type="InterPro" id="IPR013871">
    <property type="entry name" value="Cysteine_rich_secretory"/>
</dbReference>
<dbReference type="InterPro" id="IPR035940">
    <property type="entry name" value="CAP_sf"/>
</dbReference>
<dbReference type="InterPro" id="IPR001283">
    <property type="entry name" value="CRISP-related"/>
</dbReference>
<dbReference type="GO" id="GO:0005576">
    <property type="term" value="C:extracellular region"/>
    <property type="evidence" value="ECO:0007669"/>
    <property type="project" value="InterPro"/>
</dbReference>
<evidence type="ECO:0000313" key="5">
    <source>
        <dbReference type="Ensembl" id="ENSSMRP00000007543.1"/>
    </source>
</evidence>
<accession>A0A8D0BN19</accession>
<evidence type="ECO:0000313" key="6">
    <source>
        <dbReference type="Proteomes" id="UP000694421"/>
    </source>
</evidence>
<dbReference type="GO" id="GO:0006952">
    <property type="term" value="P:defense response"/>
    <property type="evidence" value="ECO:0007669"/>
    <property type="project" value="UniProtKB-ARBA"/>
</dbReference>
<dbReference type="FunFam" id="3.40.33.10:FF:000005">
    <property type="entry name" value="Cysteine-rich secretory protein 2"/>
    <property type="match status" value="1"/>
</dbReference>
<name>A0A8D0BN19_SALMN</name>